<comment type="caution">
    <text evidence="6">The sequence shown here is derived from an EMBL/GenBank/DDBJ whole genome shotgun (WGS) entry which is preliminary data.</text>
</comment>
<dbReference type="EMBL" id="JAJGNA010000010">
    <property type="protein sequence ID" value="MCC4308923.1"/>
    <property type="molecule type" value="Genomic_DNA"/>
</dbReference>
<dbReference type="InterPro" id="IPR051199">
    <property type="entry name" value="LPS_LOS_Heptosyltrfase"/>
</dbReference>
<dbReference type="RefSeq" id="WP_228233915.1">
    <property type="nucleotide sequence ID" value="NZ_ARXL01000015.1"/>
</dbReference>
<dbReference type="GO" id="GO:0009244">
    <property type="term" value="P:lipopolysaccharide core region biosynthetic process"/>
    <property type="evidence" value="ECO:0007669"/>
    <property type="project" value="TreeGrafter"/>
</dbReference>
<dbReference type="Pfam" id="PF01075">
    <property type="entry name" value="Glyco_transf_9"/>
    <property type="match status" value="1"/>
</dbReference>
<evidence type="ECO:0000256" key="3">
    <source>
        <dbReference type="ARBA" id="ARBA00043995"/>
    </source>
</evidence>
<proteinExistence type="inferred from homology"/>
<dbReference type="Proteomes" id="UP001108027">
    <property type="component" value="Unassembled WGS sequence"/>
</dbReference>
<evidence type="ECO:0000313" key="7">
    <source>
        <dbReference type="Proteomes" id="UP001108027"/>
    </source>
</evidence>
<dbReference type="Gene3D" id="3.40.50.2000">
    <property type="entry name" value="Glycogen Phosphorylase B"/>
    <property type="match status" value="2"/>
</dbReference>
<evidence type="ECO:0000256" key="2">
    <source>
        <dbReference type="ARBA" id="ARBA00022679"/>
    </source>
</evidence>
<keyword evidence="7" id="KW-1185">Reference proteome</keyword>
<dbReference type="SUPFAM" id="SSF53756">
    <property type="entry name" value="UDP-Glycosyltransferase/glycogen phosphorylase"/>
    <property type="match status" value="1"/>
</dbReference>
<sequence length="348" mass="38143">MTDPARPRILVVGPSWVGDMVMAQTLFADLQARQPCHIDVLAPAWCRPLLSRMPEVRQALDLPFGHGELKLRQRRAEGRALRGRYDHAYVLPNSLKSALLPFWAGVPRRTGWRGEMRYGLLNDVRRLDKERYPLMVQRFVALARPADAPVPVLEEIRPPHLEVDPASVAAAREQHDLAADRPVLGLCPGAEFGPSKRWPEQHYASVAAHWIEQGGRVWLFGSAKDRPVADAIVAALPAAGRDQVRVLAGATSLEQAVDLLSATDAVVSNDSGLMHIAAALNRPLVAVYGSTSPGFTPPLGQRVAIERLGLDCSPCFQRECPLEHHNCMRLLEPARVITALRGLSVGGN</sequence>
<protein>
    <recommendedName>
        <fullName evidence="4">lipopolysaccharide heptosyltransferase II</fullName>
        <ecNumber evidence="4">2.4.99.24</ecNumber>
    </recommendedName>
</protein>
<reference evidence="6" key="1">
    <citation type="submission" date="2021-10" db="EMBL/GenBank/DDBJ databases">
        <title>The diversity and Nitrogen Metabolism of Culturable Nitrate-Utilizing Bacteria Within the Oxygen Minimum Zone of the Changjiang (Yangtze River)Estuary.</title>
        <authorList>
            <person name="Zhang D."/>
            <person name="Zheng J."/>
            <person name="Liu S."/>
            <person name="He W."/>
        </authorList>
    </citation>
    <scope>NUCLEOTIDE SEQUENCE</scope>
    <source>
        <strain evidence="6">FXH-223</strain>
    </source>
</reference>
<keyword evidence="2" id="KW-0808">Transferase</keyword>
<accession>A0A9Q3UPX4</accession>
<dbReference type="GO" id="GO:0005829">
    <property type="term" value="C:cytosol"/>
    <property type="evidence" value="ECO:0007669"/>
    <property type="project" value="TreeGrafter"/>
</dbReference>
<evidence type="ECO:0000256" key="4">
    <source>
        <dbReference type="ARBA" id="ARBA00044042"/>
    </source>
</evidence>
<comment type="catalytic activity">
    <reaction evidence="5">
        <text>an L-alpha-D-Hep-(1-&gt;5)-[alpha-Kdo-(2-&gt;4)]-alpha-Kdo-(2-&gt;6)-lipid A + ADP-L-glycero-beta-D-manno-heptose = an L-alpha-D-Hep-(1-&gt;3)-L-alpha-D-Hep-(1-&gt;5)-[alpha-Kdo-(2-&gt;4)]-alpha-Kdo-(2-&gt;6)-lipid A + ADP + H(+)</text>
        <dbReference type="Rhea" id="RHEA:74071"/>
        <dbReference type="ChEBI" id="CHEBI:15378"/>
        <dbReference type="ChEBI" id="CHEBI:61506"/>
        <dbReference type="ChEBI" id="CHEBI:193068"/>
        <dbReference type="ChEBI" id="CHEBI:193069"/>
        <dbReference type="ChEBI" id="CHEBI:456216"/>
        <dbReference type="EC" id="2.4.99.24"/>
    </reaction>
</comment>
<dbReference type="CDD" id="cd03789">
    <property type="entry name" value="GT9_LPS_heptosyltransferase"/>
    <property type="match status" value="1"/>
</dbReference>
<comment type="similarity">
    <text evidence="3">Belongs to the glycosyltransferase 9 family.</text>
</comment>
<keyword evidence="1" id="KW-0328">Glycosyltransferase</keyword>
<dbReference type="FunFam" id="3.40.50.2000:FF:000023">
    <property type="entry name" value="ADP-heptose--LPS heptosyltransferase II"/>
    <property type="match status" value="1"/>
</dbReference>
<dbReference type="AlphaFoldDB" id="A0A9Q3UPX4"/>
<evidence type="ECO:0000256" key="5">
    <source>
        <dbReference type="ARBA" id="ARBA00047503"/>
    </source>
</evidence>
<dbReference type="NCBIfam" id="TIGR02195">
    <property type="entry name" value="heptsyl_trn_II"/>
    <property type="match status" value="1"/>
</dbReference>
<organism evidence="6 7">
    <name type="scientific">Alloalcanivorax marinus</name>
    <dbReference type="NCBI Taxonomy" id="1177169"/>
    <lineage>
        <taxon>Bacteria</taxon>
        <taxon>Pseudomonadati</taxon>
        <taxon>Pseudomonadota</taxon>
        <taxon>Gammaproteobacteria</taxon>
        <taxon>Oceanospirillales</taxon>
        <taxon>Alcanivoracaceae</taxon>
        <taxon>Alloalcanivorax</taxon>
    </lineage>
</organism>
<evidence type="ECO:0000256" key="1">
    <source>
        <dbReference type="ARBA" id="ARBA00022676"/>
    </source>
</evidence>
<dbReference type="InterPro" id="IPR011910">
    <property type="entry name" value="RfaF"/>
</dbReference>
<name>A0A9Q3UPX4_9GAMM</name>
<gene>
    <name evidence="6" type="primary">waaF</name>
    <name evidence="6" type="ORF">LL252_10110</name>
</gene>
<dbReference type="PANTHER" id="PTHR30160:SF7">
    <property type="entry name" value="ADP-HEPTOSE--LPS HEPTOSYLTRANSFERASE 2"/>
    <property type="match status" value="1"/>
</dbReference>
<dbReference type="InterPro" id="IPR002201">
    <property type="entry name" value="Glyco_trans_9"/>
</dbReference>
<evidence type="ECO:0000313" key="6">
    <source>
        <dbReference type="EMBL" id="MCC4308923.1"/>
    </source>
</evidence>
<dbReference type="PANTHER" id="PTHR30160">
    <property type="entry name" value="TETRAACYLDISACCHARIDE 4'-KINASE-RELATED"/>
    <property type="match status" value="1"/>
</dbReference>
<dbReference type="EC" id="2.4.99.24" evidence="4"/>
<dbReference type="GO" id="GO:0008713">
    <property type="term" value="F:ADP-heptose-lipopolysaccharide heptosyltransferase activity"/>
    <property type="evidence" value="ECO:0007669"/>
    <property type="project" value="UniProtKB-EC"/>
</dbReference>